<organism evidence="2 3">
    <name type="scientific">Grimontia marina</name>
    <dbReference type="NCBI Taxonomy" id="646534"/>
    <lineage>
        <taxon>Bacteria</taxon>
        <taxon>Pseudomonadati</taxon>
        <taxon>Pseudomonadota</taxon>
        <taxon>Gammaproteobacteria</taxon>
        <taxon>Vibrionales</taxon>
        <taxon>Vibrionaceae</taxon>
        <taxon>Grimontia</taxon>
    </lineage>
</organism>
<evidence type="ECO:0000313" key="2">
    <source>
        <dbReference type="EMBL" id="CZF81855.1"/>
    </source>
</evidence>
<dbReference type="SUPFAM" id="SSF55729">
    <property type="entry name" value="Acyl-CoA N-acyltransferases (Nat)"/>
    <property type="match status" value="1"/>
</dbReference>
<dbReference type="InterPro" id="IPR016181">
    <property type="entry name" value="Acyl_CoA_acyltransferase"/>
</dbReference>
<keyword evidence="2" id="KW-0808">Transferase</keyword>
<dbReference type="GO" id="GO:0016747">
    <property type="term" value="F:acyltransferase activity, transferring groups other than amino-acyl groups"/>
    <property type="evidence" value="ECO:0007669"/>
    <property type="project" value="InterPro"/>
</dbReference>
<protein>
    <submittedName>
        <fullName evidence="2">Putative acetyltransferase</fullName>
    </submittedName>
</protein>
<accession>A0A128F5S0</accession>
<keyword evidence="3" id="KW-1185">Reference proteome</keyword>
<gene>
    <name evidence="2" type="ORF">GMA8713_02000</name>
</gene>
<name>A0A128F5S0_9GAMM</name>
<dbReference type="InterPro" id="IPR000182">
    <property type="entry name" value="GNAT_dom"/>
</dbReference>
<dbReference type="CDD" id="cd04301">
    <property type="entry name" value="NAT_SF"/>
    <property type="match status" value="1"/>
</dbReference>
<evidence type="ECO:0000313" key="3">
    <source>
        <dbReference type="Proteomes" id="UP000073601"/>
    </source>
</evidence>
<dbReference type="EMBL" id="FIZY01000015">
    <property type="protein sequence ID" value="CZF81855.1"/>
    <property type="molecule type" value="Genomic_DNA"/>
</dbReference>
<proteinExistence type="predicted"/>
<reference evidence="3" key="1">
    <citation type="submission" date="2016-02" db="EMBL/GenBank/DDBJ databases">
        <authorList>
            <person name="Rodrigo-Torres Lidia"/>
            <person name="Arahal R.David."/>
        </authorList>
    </citation>
    <scope>NUCLEOTIDE SEQUENCE [LARGE SCALE GENOMIC DNA]</scope>
    <source>
        <strain evidence="3">CECT 8713</strain>
    </source>
</reference>
<dbReference type="Proteomes" id="UP000073601">
    <property type="component" value="Unassembled WGS sequence"/>
</dbReference>
<dbReference type="PROSITE" id="PS51186">
    <property type="entry name" value="GNAT"/>
    <property type="match status" value="1"/>
</dbReference>
<sequence length="146" mass="16452">MIIREGTLAEAVNVLSQIDEFAHQENLASLKKRIGDKASLVLVADIDGELCGVKIGYQLDNECFYSWLGGVTKTGRRRGTAQALLHAQERWVAKHGYTSLRVKSRNCFAGMLCLLLNNHYQIEHLEKKEALAQYRLHFVKKITPVA</sequence>
<dbReference type="Gene3D" id="3.40.630.30">
    <property type="match status" value="1"/>
</dbReference>
<dbReference type="Pfam" id="PF00583">
    <property type="entry name" value="Acetyltransf_1"/>
    <property type="match status" value="1"/>
</dbReference>
<evidence type="ECO:0000259" key="1">
    <source>
        <dbReference type="PROSITE" id="PS51186"/>
    </source>
</evidence>
<dbReference type="RefSeq" id="WP_062708673.1">
    <property type="nucleotide sequence ID" value="NZ_CAWRCI010000015.1"/>
</dbReference>
<feature type="domain" description="N-acetyltransferase" evidence="1">
    <location>
        <begin position="1"/>
        <end position="145"/>
    </location>
</feature>
<dbReference type="AlphaFoldDB" id="A0A128F5S0"/>
<dbReference type="OrthoDB" id="9812289at2"/>